<keyword evidence="3" id="KW-1185">Reference proteome</keyword>
<feature type="compositionally biased region" description="Low complexity" evidence="1">
    <location>
        <begin position="1"/>
        <end position="20"/>
    </location>
</feature>
<gene>
    <name evidence="2" type="ORF">Agub_g1831</name>
</gene>
<protein>
    <submittedName>
        <fullName evidence="2">Uncharacterized protein</fullName>
    </submittedName>
</protein>
<feature type="region of interest" description="Disordered" evidence="1">
    <location>
        <begin position="1"/>
        <end position="24"/>
    </location>
</feature>
<feature type="compositionally biased region" description="Low complexity" evidence="1">
    <location>
        <begin position="702"/>
        <end position="719"/>
    </location>
</feature>
<evidence type="ECO:0000256" key="1">
    <source>
        <dbReference type="SAM" id="MobiDB-lite"/>
    </source>
</evidence>
<proteinExistence type="predicted"/>
<name>A0AAD3HI39_9CHLO</name>
<feature type="non-terminal residue" evidence="2">
    <location>
        <position position="1"/>
    </location>
</feature>
<dbReference type="EMBL" id="BMAR01000001">
    <property type="protein sequence ID" value="GFR41165.1"/>
    <property type="molecule type" value="Genomic_DNA"/>
</dbReference>
<reference evidence="2 3" key="1">
    <citation type="journal article" date="2021" name="Sci. Rep.">
        <title>Genome sequencing of the multicellular alga Astrephomene provides insights into convergent evolution of germ-soma differentiation.</title>
        <authorList>
            <person name="Yamashita S."/>
            <person name="Yamamoto K."/>
            <person name="Matsuzaki R."/>
            <person name="Suzuki S."/>
            <person name="Yamaguchi H."/>
            <person name="Hirooka S."/>
            <person name="Minakuchi Y."/>
            <person name="Miyagishima S."/>
            <person name="Kawachi M."/>
            <person name="Toyoda A."/>
            <person name="Nozaki H."/>
        </authorList>
    </citation>
    <scope>NUCLEOTIDE SEQUENCE [LARGE SCALE GENOMIC DNA]</scope>
    <source>
        <strain evidence="2 3">NIES-4017</strain>
    </source>
</reference>
<dbReference type="AlphaFoldDB" id="A0AAD3HI39"/>
<feature type="compositionally biased region" description="Gly residues" evidence="1">
    <location>
        <begin position="656"/>
        <end position="701"/>
    </location>
</feature>
<evidence type="ECO:0000313" key="2">
    <source>
        <dbReference type="EMBL" id="GFR41165.1"/>
    </source>
</evidence>
<comment type="caution">
    <text evidence="2">The sequence shown here is derived from an EMBL/GenBank/DDBJ whole genome shotgun (WGS) entry which is preliminary data.</text>
</comment>
<sequence>MSRRSSSSRAGASDAQRRASGPSGLVDALARFGNSINGRGGPSKAALDKASDIGSRLTSALDDKEEDEASIAIPAMTQPTIRSGLMKVLVLAVRNLSERRPASKRESQKWKYPFMAVLRLAKATLDARQGSSPVPHPLESEIVRLMIKTDHLSCLSRLLDKITTEIAVPPAAGQAATTSAAVRRTPIRMSEGFVIGDTAHLVKSLLCLVRSRASGHYARLGLMDALARSNLFEHLPRTVMLQLWKFAGRPGDEDTRIILLPTVWALCAMLEVLTMCRGMADPRVARWATRILSGPCLQHFCLVLAVTQLCAADGGSAFGLPPGAQLPPVICNPNTGELVVPVLWTGPRSPALHAEPLVHIVDFWLTCTVSGGALRPPCSDAALQALCVRLADAANASIEEGSRQQTGGTRDQQRAAAAAAPRPQFYRPLCMQLACRALMCAVSSAMQGDGGMARLWVPIIRTVHNALSEGMERQEELGAEQLQELLRPRLPLLRPGQCPLPTEVHPSIAVPLAAGYVPCLERLQRRALHANTKSIKTAAAAAAALFEHFGDFGRLSCLLAYGEMRSVAALIATGAKLLTCAAAGFDAAVETREQQGASLASVMELLNKFSTADVNIVAGLHVFDMALGNNPESQRYVDWWKRGRDAAGAAAAAGAVSGGSGGGGREASGTVGGVQAGGVSTGGSRGGGSGTGGSRAGGGSAGEVSAAGGSSSSSGTAAGFVRPSEPTTRLLTLTTFTLMRWVPAVARAAIACHGMAPSHCAPGPDSEAVTRNGTSAAVALTALVFSWVPSIAQAYVSSISSDAPAAADSWRKLLLQEVDIFGLIRSQLLYLRSCWERYGSTGGTTQRVDLLVAVLTPLALAFPEETQAALSVPLVSEPRLRLAGVPANEVLDVLMGRRVARSPLEIVHAVCEGVRPSMEE</sequence>
<evidence type="ECO:0000313" key="3">
    <source>
        <dbReference type="Proteomes" id="UP001054857"/>
    </source>
</evidence>
<feature type="region of interest" description="Disordered" evidence="1">
    <location>
        <begin position="655"/>
        <end position="722"/>
    </location>
</feature>
<organism evidence="2 3">
    <name type="scientific">Astrephomene gubernaculifera</name>
    <dbReference type="NCBI Taxonomy" id="47775"/>
    <lineage>
        <taxon>Eukaryota</taxon>
        <taxon>Viridiplantae</taxon>
        <taxon>Chlorophyta</taxon>
        <taxon>core chlorophytes</taxon>
        <taxon>Chlorophyceae</taxon>
        <taxon>CS clade</taxon>
        <taxon>Chlamydomonadales</taxon>
        <taxon>Astrephomenaceae</taxon>
        <taxon>Astrephomene</taxon>
    </lineage>
</organism>
<dbReference type="Proteomes" id="UP001054857">
    <property type="component" value="Unassembled WGS sequence"/>
</dbReference>
<accession>A0AAD3HI39</accession>